<dbReference type="RefSeq" id="WP_167476494.1">
    <property type="nucleotide sequence ID" value="NZ_CP046172.1"/>
</dbReference>
<dbReference type="Pfam" id="PF03060">
    <property type="entry name" value="NMO"/>
    <property type="match status" value="1"/>
</dbReference>
<keyword evidence="3" id="KW-1185">Reference proteome</keyword>
<sequence>MTADAPPHPRPPAPDLAEAYDALALLDAPCYAVARSDSILLTNDEPTDSATVLAAVPPLPPERLGASGFRTAYGVRYAYMSGAMAGGIASADLVIALARAGLLASFGAAGLTTDRVDTALRRFRAEIPDLPYCANLIHSPSESAMERAAVELFLRYGVTCVEASAFMSLTPTIVRYRVAGLSRDGDGRVRIGNRVIAKVSRAEVAEPFLRPAPPSMVADLLARQLISPEQAELARSVPMADDLTVEADSGGHTDRRPLAVALPELIALRDCIQRELRYRQPVRVGAAGGIGTPRAAAAAFACGAEYVVTGSINQSCVEAGTSEATRGLLVAAKVSDCEMAPSADMFEMGVTVQVLKRGTLFPMRAKLLYQLYQNYDGVDALPPAERDRVERQILRRPIEAVWSEVVDYFQARDPAQLDNAAASEKRKMALIFRWYLGQSSRWASIGDPGRVHDYQVWCGPAMGAFNEWAQGTYLATDRRVADVAVQLMRGAAFSSRVHQLRLLGVGLPAGLTEYRPLAPVGTEVG</sequence>
<dbReference type="EMBL" id="CP046172">
    <property type="protein sequence ID" value="QIS14034.1"/>
    <property type="molecule type" value="Genomic_DNA"/>
</dbReference>
<proteinExistence type="predicted"/>
<dbReference type="SUPFAM" id="SSF51412">
    <property type="entry name" value="Inosine monophosphate dehydrogenase (IMPDH)"/>
    <property type="match status" value="1"/>
</dbReference>
<dbReference type="InterPro" id="IPR014179">
    <property type="entry name" value="PfaD-like_TIM-barrel"/>
</dbReference>
<evidence type="ECO:0000259" key="1">
    <source>
        <dbReference type="Pfam" id="PF21607"/>
    </source>
</evidence>
<reference evidence="2 3" key="1">
    <citation type="journal article" date="2019" name="ACS Chem. Biol.">
        <title>Identification and Mobilization of a Cryptic Antibiotic Biosynthesis Gene Locus from a Human-Pathogenic Nocardia Isolate.</title>
        <authorList>
            <person name="Herisse M."/>
            <person name="Ishida K."/>
            <person name="Porter J.L."/>
            <person name="Howden B."/>
            <person name="Hertweck C."/>
            <person name="Stinear T.P."/>
            <person name="Pidot S.J."/>
        </authorList>
    </citation>
    <scope>NUCLEOTIDE SEQUENCE [LARGE SCALE GENOMIC DNA]</scope>
    <source>
        <strain evidence="2 3">AUSMDU00012717</strain>
    </source>
</reference>
<gene>
    <name evidence="2" type="ORF">F5544_30955</name>
</gene>
<dbReference type="Gene3D" id="3.20.20.70">
    <property type="entry name" value="Aldolase class I"/>
    <property type="match status" value="2"/>
</dbReference>
<name>A0A6G9YLF2_9NOCA</name>
<protein>
    <submittedName>
        <fullName evidence="2">PfaD family polyunsaturated fatty acid/polyketide biosynthesis protein</fullName>
    </submittedName>
</protein>
<accession>A0A6G9YLF2</accession>
<dbReference type="PANTHER" id="PTHR32332:SF20">
    <property type="entry name" value="2-NITROPROPANE DIOXYGENASE-LIKE PROTEIN"/>
    <property type="match status" value="1"/>
</dbReference>
<dbReference type="PANTHER" id="PTHR32332">
    <property type="entry name" value="2-NITROPROPANE DIOXYGENASE"/>
    <property type="match status" value="1"/>
</dbReference>
<dbReference type="KEGG" id="nah:F5544_30955"/>
<dbReference type="Pfam" id="PF21607">
    <property type="entry name" value="FabD_helical_ins"/>
    <property type="match status" value="1"/>
</dbReference>
<dbReference type="InterPro" id="IPR013785">
    <property type="entry name" value="Aldolase_TIM"/>
</dbReference>
<feature type="domain" description="[Acyl-carrier-protein] S-malonyltransferase-like inserted helical" evidence="1">
    <location>
        <begin position="375"/>
        <end position="454"/>
    </location>
</feature>
<dbReference type="NCBIfam" id="TIGR02814">
    <property type="entry name" value="pfaD_fam"/>
    <property type="match status" value="1"/>
</dbReference>
<evidence type="ECO:0000313" key="2">
    <source>
        <dbReference type="EMBL" id="QIS14034.1"/>
    </source>
</evidence>
<dbReference type="AlphaFoldDB" id="A0A6G9YLF2"/>
<dbReference type="Proteomes" id="UP000503540">
    <property type="component" value="Chromosome"/>
</dbReference>
<dbReference type="InterPro" id="IPR049489">
    <property type="entry name" value="FabD-like_helical_ins"/>
</dbReference>
<evidence type="ECO:0000313" key="3">
    <source>
        <dbReference type="Proteomes" id="UP000503540"/>
    </source>
</evidence>
<organism evidence="2 3">
    <name type="scientific">Nocardia arthritidis</name>
    <dbReference type="NCBI Taxonomy" id="228602"/>
    <lineage>
        <taxon>Bacteria</taxon>
        <taxon>Bacillati</taxon>
        <taxon>Actinomycetota</taxon>
        <taxon>Actinomycetes</taxon>
        <taxon>Mycobacteriales</taxon>
        <taxon>Nocardiaceae</taxon>
        <taxon>Nocardia</taxon>
    </lineage>
</organism>